<protein>
    <recommendedName>
        <fullName evidence="7">Cytochrome b2, mitochondrial</fullName>
    </recommendedName>
</protein>
<evidence type="ECO:0000313" key="6">
    <source>
        <dbReference type="Proteomes" id="UP000310066"/>
    </source>
</evidence>
<dbReference type="InterPro" id="IPR036400">
    <property type="entry name" value="Cyt_B5-like_heme/steroid_sf"/>
</dbReference>
<dbReference type="PANTHER" id="PTHR10578">
    <property type="entry name" value="S -2-HYDROXY-ACID OXIDASE-RELATED"/>
    <property type="match status" value="1"/>
</dbReference>
<feature type="domain" description="Cytochrome b5 heme-binding" evidence="3">
    <location>
        <begin position="2"/>
        <end position="97"/>
    </location>
</feature>
<dbReference type="GO" id="GO:0016491">
    <property type="term" value="F:oxidoreductase activity"/>
    <property type="evidence" value="ECO:0007669"/>
    <property type="project" value="UniProtKB-KW"/>
</dbReference>
<dbReference type="InterPro" id="IPR001199">
    <property type="entry name" value="Cyt_B5-like_heme/steroid-bd"/>
</dbReference>
<gene>
    <name evidence="5" type="ORF">B0A54_16353</name>
</gene>
<name>A0A4U0TZA6_9PEZI</name>
<dbReference type="Proteomes" id="UP000310066">
    <property type="component" value="Unassembled WGS sequence"/>
</dbReference>
<dbReference type="SUPFAM" id="SSF55856">
    <property type="entry name" value="Cytochrome b5-like heme/steroid binding domain"/>
    <property type="match status" value="1"/>
</dbReference>
<dbReference type="AlphaFoldDB" id="A0A4U0TZA6"/>
<dbReference type="PROSITE" id="PS50255">
    <property type="entry name" value="CYTOCHROME_B5_2"/>
    <property type="match status" value="1"/>
</dbReference>
<dbReference type="Pfam" id="PF01070">
    <property type="entry name" value="FMN_dh"/>
    <property type="match status" value="1"/>
</dbReference>
<dbReference type="SMART" id="SM01117">
    <property type="entry name" value="Cyt-b5"/>
    <property type="match status" value="1"/>
</dbReference>
<evidence type="ECO:0000259" key="3">
    <source>
        <dbReference type="PROSITE" id="PS50255"/>
    </source>
</evidence>
<evidence type="ECO:0000256" key="1">
    <source>
        <dbReference type="ARBA" id="ARBA00001917"/>
    </source>
</evidence>
<evidence type="ECO:0008006" key="7">
    <source>
        <dbReference type="Google" id="ProtNLM"/>
    </source>
</evidence>
<evidence type="ECO:0000259" key="4">
    <source>
        <dbReference type="PROSITE" id="PS51349"/>
    </source>
</evidence>
<dbReference type="InterPro" id="IPR013785">
    <property type="entry name" value="Aldolase_TIM"/>
</dbReference>
<dbReference type="Pfam" id="PF00173">
    <property type="entry name" value="Cyt-b5"/>
    <property type="match status" value="1"/>
</dbReference>
<proteinExistence type="predicted"/>
<keyword evidence="2" id="KW-0560">Oxidoreductase</keyword>
<dbReference type="InterPro" id="IPR000262">
    <property type="entry name" value="FMN-dep_DH"/>
</dbReference>
<comment type="caution">
    <text evidence="5">The sequence shown here is derived from an EMBL/GenBank/DDBJ whole genome shotgun (WGS) entry which is preliminary data.</text>
</comment>
<feature type="domain" description="FMN hydroxy acid dehydrogenase" evidence="4">
    <location>
        <begin position="123"/>
        <end position="506"/>
    </location>
</feature>
<dbReference type="OrthoDB" id="1925334at2759"/>
<dbReference type="Gene3D" id="3.20.20.70">
    <property type="entry name" value="Aldolase class I"/>
    <property type="match status" value="1"/>
</dbReference>
<dbReference type="PANTHER" id="PTHR10578:SF104">
    <property type="entry name" value="CYTOCHROME B2, MITOCHONDRIAL-RELATED"/>
    <property type="match status" value="1"/>
</dbReference>
<comment type="cofactor">
    <cofactor evidence="1">
        <name>FMN</name>
        <dbReference type="ChEBI" id="CHEBI:58210"/>
    </cofactor>
</comment>
<dbReference type="Gene3D" id="3.10.120.10">
    <property type="entry name" value="Cytochrome b5-like heme/steroid binding domain"/>
    <property type="match status" value="1"/>
</dbReference>
<dbReference type="SUPFAM" id="SSF51395">
    <property type="entry name" value="FMN-linked oxidoreductases"/>
    <property type="match status" value="1"/>
</dbReference>
<reference evidence="5 6" key="1">
    <citation type="submission" date="2017-03" db="EMBL/GenBank/DDBJ databases">
        <title>Genomes of endolithic fungi from Antarctica.</title>
        <authorList>
            <person name="Coleine C."/>
            <person name="Masonjones S."/>
            <person name="Stajich J.E."/>
        </authorList>
    </citation>
    <scope>NUCLEOTIDE SEQUENCE [LARGE SCALE GENOMIC DNA]</scope>
    <source>
        <strain evidence="5 6">CCFEE 5311</strain>
    </source>
</reference>
<evidence type="ECO:0000313" key="5">
    <source>
        <dbReference type="EMBL" id="TKA27828.1"/>
    </source>
</evidence>
<dbReference type="InterPro" id="IPR037396">
    <property type="entry name" value="FMN_HAD"/>
</dbReference>
<sequence>MAQRISIEELTKHATAEDCWILVNGKVYDLTNFAPEHPGGADSTLNVILSAPSSQLMALAVITKYAGKDGTKTYNTYHSASLIDKSLSDAEKKGEFDESTTTVAWLAAQQEAATPEVHSDEKPPLSAIINLDDFEQAFAKVGGKKAQAYISGASNDLLTLNANKSLWQKLWFRPRIMRNVASVSTRTRMLGCEVAMPVWICPMGIAKTAGEEGEKALGAGAASSGIVHCMSTAASMSVEDILSSAPKTYPFFFQLYVDRQRHKTEAVLAQINQLYQIKALFITADLAVVSKREADERIRTQEITSVYSSQEKSRIDKKGAGLARTTGGFIDPALNWDDISWVRRHTTLPIVIKGIQSAADARKAMEMGCQGIVISNHGGRALDGAPATILVLLEIRLDCPEVFERMEVHIDGGVRRGSDVLKAVCLGAHGVGVGRPFQCSVLYGTEGVETAAESTSTPTPPPSITVRYSTDFRCVVLQDELETAMRLCGVTDLEAARGDMSYLNTSELEQYLPKPERRPWFAGLRARL</sequence>
<organism evidence="5 6">
    <name type="scientific">Friedmanniomyces endolithicus</name>
    <dbReference type="NCBI Taxonomy" id="329885"/>
    <lineage>
        <taxon>Eukaryota</taxon>
        <taxon>Fungi</taxon>
        <taxon>Dikarya</taxon>
        <taxon>Ascomycota</taxon>
        <taxon>Pezizomycotina</taxon>
        <taxon>Dothideomycetes</taxon>
        <taxon>Dothideomycetidae</taxon>
        <taxon>Mycosphaerellales</taxon>
        <taxon>Teratosphaeriaceae</taxon>
        <taxon>Friedmanniomyces</taxon>
    </lineage>
</organism>
<accession>A0A4U0TZA6</accession>
<dbReference type="PROSITE" id="PS51349">
    <property type="entry name" value="FMN_HYDROXY_ACID_DH_2"/>
    <property type="match status" value="1"/>
</dbReference>
<dbReference type="STRING" id="329885.A0A4U0TZA6"/>
<evidence type="ECO:0000256" key="2">
    <source>
        <dbReference type="ARBA" id="ARBA00023002"/>
    </source>
</evidence>
<dbReference type="EMBL" id="NAJP01000124">
    <property type="protein sequence ID" value="TKA27828.1"/>
    <property type="molecule type" value="Genomic_DNA"/>
</dbReference>